<feature type="compositionally biased region" description="Gly residues" evidence="3">
    <location>
        <begin position="61"/>
        <end position="70"/>
    </location>
</feature>
<feature type="signal peptide" evidence="4">
    <location>
        <begin position="1"/>
        <end position="16"/>
    </location>
</feature>
<organism evidence="5 6">
    <name type="scientific">Aquatica leii</name>
    <dbReference type="NCBI Taxonomy" id="1421715"/>
    <lineage>
        <taxon>Eukaryota</taxon>
        <taxon>Metazoa</taxon>
        <taxon>Ecdysozoa</taxon>
        <taxon>Arthropoda</taxon>
        <taxon>Hexapoda</taxon>
        <taxon>Insecta</taxon>
        <taxon>Pterygota</taxon>
        <taxon>Neoptera</taxon>
        <taxon>Endopterygota</taxon>
        <taxon>Coleoptera</taxon>
        <taxon>Polyphaga</taxon>
        <taxon>Elateriformia</taxon>
        <taxon>Elateroidea</taxon>
        <taxon>Lampyridae</taxon>
        <taxon>Luciolinae</taxon>
        <taxon>Aquatica</taxon>
    </lineage>
</organism>
<proteinExistence type="predicted"/>
<evidence type="ECO:0000313" key="5">
    <source>
        <dbReference type="EMBL" id="KAK4873503.1"/>
    </source>
</evidence>
<dbReference type="PROSITE" id="PS51155">
    <property type="entry name" value="CHIT_BIND_RR_2"/>
    <property type="match status" value="1"/>
</dbReference>
<feature type="compositionally biased region" description="Polar residues" evidence="3">
    <location>
        <begin position="48"/>
        <end position="58"/>
    </location>
</feature>
<dbReference type="PANTHER" id="PTHR12236:SF98">
    <property type="entry name" value="CUTICULAR PROTEIN 56F"/>
    <property type="match status" value="1"/>
</dbReference>
<keyword evidence="4" id="KW-0732">Signal</keyword>
<evidence type="ECO:0000256" key="4">
    <source>
        <dbReference type="SAM" id="SignalP"/>
    </source>
</evidence>
<protein>
    <submittedName>
        <fullName evidence="5">Uncharacterized protein</fullName>
    </submittedName>
</protein>
<dbReference type="EMBL" id="JARPUR010000007">
    <property type="protein sequence ID" value="KAK4873503.1"/>
    <property type="molecule type" value="Genomic_DNA"/>
</dbReference>
<keyword evidence="1 2" id="KW-0193">Cuticle</keyword>
<dbReference type="InterPro" id="IPR031311">
    <property type="entry name" value="CHIT_BIND_RR_consensus"/>
</dbReference>
<feature type="compositionally biased region" description="Gly residues" evidence="3">
    <location>
        <begin position="181"/>
        <end position="199"/>
    </location>
</feature>
<comment type="caution">
    <text evidence="5">The sequence shown here is derived from an EMBL/GenBank/DDBJ whole genome shotgun (WGS) entry which is preliminary data.</text>
</comment>
<dbReference type="Pfam" id="PF00379">
    <property type="entry name" value="Chitin_bind_4"/>
    <property type="match status" value="1"/>
</dbReference>
<evidence type="ECO:0000313" key="6">
    <source>
        <dbReference type="Proteomes" id="UP001353858"/>
    </source>
</evidence>
<dbReference type="Proteomes" id="UP001353858">
    <property type="component" value="Unassembled WGS sequence"/>
</dbReference>
<dbReference type="AlphaFoldDB" id="A0AAN7P1X9"/>
<keyword evidence="6" id="KW-1185">Reference proteome</keyword>
<gene>
    <name evidence="5" type="ORF">RN001_015532</name>
</gene>
<dbReference type="GO" id="GO:0031012">
    <property type="term" value="C:extracellular matrix"/>
    <property type="evidence" value="ECO:0007669"/>
    <property type="project" value="TreeGrafter"/>
</dbReference>
<feature type="region of interest" description="Disordered" evidence="3">
    <location>
        <begin position="48"/>
        <end position="70"/>
    </location>
</feature>
<dbReference type="PRINTS" id="PR00947">
    <property type="entry name" value="CUTICLE"/>
</dbReference>
<dbReference type="GO" id="GO:0042302">
    <property type="term" value="F:structural constituent of cuticle"/>
    <property type="evidence" value="ECO:0007669"/>
    <property type="project" value="UniProtKB-UniRule"/>
</dbReference>
<sequence>MKVAVFVLAIFGLSLAEPPVNYLPPSNQYGAPAPGGFASHTAAIIKPNNQYGPPSSQYGAPDGGYQGAHGHGGYNNYNGYDDGHSEPANYNFEYHVQDNYGNDFGHEEARQGDVAQGKYFVLLPDGRRQIVEYVADHNGYKPKITYEGTANAFGYNGAGGYQNGGYPNSEHQHGGHHNGGHQNGGYQHGAGTGNAGYHY</sequence>
<dbReference type="PANTHER" id="PTHR12236">
    <property type="entry name" value="STRUCTURAL CONTITUENT OF CUTICLE"/>
    <property type="match status" value="1"/>
</dbReference>
<name>A0AAN7P1X9_9COLE</name>
<evidence type="ECO:0000256" key="3">
    <source>
        <dbReference type="SAM" id="MobiDB-lite"/>
    </source>
</evidence>
<dbReference type="PROSITE" id="PS00233">
    <property type="entry name" value="CHIT_BIND_RR_1"/>
    <property type="match status" value="1"/>
</dbReference>
<feature type="chain" id="PRO_5042896941" evidence="4">
    <location>
        <begin position="17"/>
        <end position="199"/>
    </location>
</feature>
<reference evidence="6" key="1">
    <citation type="submission" date="2023-01" db="EMBL/GenBank/DDBJ databases">
        <title>Key to firefly adult light organ development and bioluminescence: homeobox transcription factors regulate luciferase expression and transportation to peroxisome.</title>
        <authorList>
            <person name="Fu X."/>
        </authorList>
    </citation>
    <scope>NUCLEOTIDE SEQUENCE [LARGE SCALE GENOMIC DNA]</scope>
</reference>
<evidence type="ECO:0000256" key="2">
    <source>
        <dbReference type="PROSITE-ProRule" id="PRU00497"/>
    </source>
</evidence>
<dbReference type="GO" id="GO:0005615">
    <property type="term" value="C:extracellular space"/>
    <property type="evidence" value="ECO:0007669"/>
    <property type="project" value="TreeGrafter"/>
</dbReference>
<dbReference type="InterPro" id="IPR051217">
    <property type="entry name" value="Insect_Cuticle_Struc_Prot"/>
</dbReference>
<feature type="region of interest" description="Disordered" evidence="3">
    <location>
        <begin position="163"/>
        <end position="199"/>
    </location>
</feature>
<accession>A0AAN7P1X9</accession>
<dbReference type="InterPro" id="IPR000618">
    <property type="entry name" value="Insect_cuticle"/>
</dbReference>
<evidence type="ECO:0000256" key="1">
    <source>
        <dbReference type="ARBA" id="ARBA00022460"/>
    </source>
</evidence>